<dbReference type="Pfam" id="PF21687">
    <property type="entry name" value="T2SSK_1st"/>
    <property type="match status" value="1"/>
</dbReference>
<organism evidence="2 3">
    <name type="scientific">Rubritalea profundi</name>
    <dbReference type="NCBI Taxonomy" id="1658618"/>
    <lineage>
        <taxon>Bacteria</taxon>
        <taxon>Pseudomonadati</taxon>
        <taxon>Verrucomicrobiota</taxon>
        <taxon>Verrucomicrobiia</taxon>
        <taxon>Verrucomicrobiales</taxon>
        <taxon>Rubritaleaceae</taxon>
        <taxon>Rubritalea</taxon>
    </lineage>
</organism>
<dbReference type="RefSeq" id="WP_165788580.1">
    <property type="nucleotide sequence ID" value="NZ_MQWA01000001.1"/>
</dbReference>
<dbReference type="SUPFAM" id="SSF158544">
    <property type="entry name" value="GspK insert domain-like"/>
    <property type="match status" value="1"/>
</dbReference>
<evidence type="ECO:0000259" key="1">
    <source>
        <dbReference type="Pfam" id="PF21687"/>
    </source>
</evidence>
<dbReference type="AlphaFoldDB" id="A0A2S7TXA9"/>
<gene>
    <name evidence="2" type="ORF">BSZ32_01785</name>
</gene>
<sequence>MLVDALIDWVDGDELISLNGAEENYYKDLGYSDRPYNRAFRELDEVPLVRGFGLIENLKPNWRDYFTVWSNGPLDIHEALPELIAAAAEVEVSMATEFRGFVAGDDGIMGTEDDIRFATVGEALDDLVSPTDSRELIAQRFTTAGEILRVESIGYSGNFRYLIKVISGAKGQQIDILDYQEKQLASE</sequence>
<comment type="caution">
    <text evidence="2">The sequence shown here is derived from an EMBL/GenBank/DDBJ whole genome shotgun (WGS) entry which is preliminary data.</text>
</comment>
<feature type="domain" description="T2SS protein K first SAM-like" evidence="1">
    <location>
        <begin position="2"/>
        <end position="52"/>
    </location>
</feature>
<keyword evidence="3" id="KW-1185">Reference proteome</keyword>
<reference evidence="2 3" key="1">
    <citation type="submission" date="2016-12" db="EMBL/GenBank/DDBJ databases">
        <title>Study of bacterial adaptation to deep sea.</title>
        <authorList>
            <person name="Song J."/>
            <person name="Yoshizawa S."/>
            <person name="Kogure K."/>
        </authorList>
    </citation>
    <scope>NUCLEOTIDE SEQUENCE [LARGE SCALE GENOMIC DNA]</scope>
    <source>
        <strain evidence="2 3">SAORIC-165</strain>
    </source>
</reference>
<name>A0A2S7TXA9_9BACT</name>
<dbReference type="EMBL" id="MQWA01000001">
    <property type="protein sequence ID" value="PQJ27349.1"/>
    <property type="molecule type" value="Genomic_DNA"/>
</dbReference>
<dbReference type="InterPro" id="IPR038072">
    <property type="entry name" value="GspK_central_sf"/>
</dbReference>
<dbReference type="Gene3D" id="1.10.40.60">
    <property type="entry name" value="EpsJ-like"/>
    <property type="match status" value="1"/>
</dbReference>
<accession>A0A2S7TXA9</accession>
<dbReference type="Proteomes" id="UP000239907">
    <property type="component" value="Unassembled WGS sequence"/>
</dbReference>
<evidence type="ECO:0000313" key="2">
    <source>
        <dbReference type="EMBL" id="PQJ27349.1"/>
    </source>
</evidence>
<proteinExistence type="predicted"/>
<dbReference type="InterPro" id="IPR049031">
    <property type="entry name" value="T2SSK_SAM-like_1st"/>
</dbReference>
<evidence type="ECO:0000313" key="3">
    <source>
        <dbReference type="Proteomes" id="UP000239907"/>
    </source>
</evidence>
<protein>
    <recommendedName>
        <fullName evidence="1">T2SS protein K first SAM-like domain-containing protein</fullName>
    </recommendedName>
</protein>